<dbReference type="InterPro" id="IPR010744">
    <property type="entry name" value="Phage_CI_N"/>
</dbReference>
<dbReference type="EMBL" id="JACYTP010000021">
    <property type="protein sequence ID" value="MBD8515193.1"/>
    <property type="molecule type" value="Genomic_DNA"/>
</dbReference>
<dbReference type="Gene3D" id="1.10.260.40">
    <property type="entry name" value="lambda repressor-like DNA-binding domains"/>
    <property type="match status" value="1"/>
</dbReference>
<protein>
    <submittedName>
        <fullName evidence="3">Phage repressor protein CI</fullName>
    </submittedName>
</protein>
<dbReference type="RefSeq" id="WP_192017762.1">
    <property type="nucleotide sequence ID" value="NZ_JACYTP010000021.1"/>
</dbReference>
<comment type="caution">
    <text evidence="3">The sequence shown here is derived from an EMBL/GenBank/DDBJ whole genome shotgun (WGS) entry which is preliminary data.</text>
</comment>
<evidence type="ECO:0000313" key="4">
    <source>
        <dbReference type="Proteomes" id="UP000649768"/>
    </source>
</evidence>
<gene>
    <name evidence="3" type="ORF">IFO68_21160</name>
</gene>
<dbReference type="Gene3D" id="2.10.109.10">
    <property type="entry name" value="Umud Fragment, subunit A"/>
    <property type="match status" value="1"/>
</dbReference>
<dbReference type="InterPro" id="IPR039418">
    <property type="entry name" value="LexA-like"/>
</dbReference>
<dbReference type="SUPFAM" id="SSF51306">
    <property type="entry name" value="LexA/Signal peptidase"/>
    <property type="match status" value="1"/>
</dbReference>
<keyword evidence="4" id="KW-1185">Reference proteome</keyword>
<dbReference type="InterPro" id="IPR032499">
    <property type="entry name" value="Phage_CI_C"/>
</dbReference>
<dbReference type="Pfam" id="PF07022">
    <property type="entry name" value="Phage_CI_repr"/>
    <property type="match status" value="1"/>
</dbReference>
<organism evidence="3 4">
    <name type="scientific">Photobacterium arenosum</name>
    <dbReference type="NCBI Taxonomy" id="2774143"/>
    <lineage>
        <taxon>Bacteria</taxon>
        <taxon>Pseudomonadati</taxon>
        <taxon>Pseudomonadota</taxon>
        <taxon>Gammaproteobacteria</taxon>
        <taxon>Vibrionales</taxon>
        <taxon>Vibrionaceae</taxon>
        <taxon>Photobacterium</taxon>
    </lineage>
</organism>
<accession>A0ABR9BRL2</accession>
<feature type="domain" description="Bacteriophage CI repressor C-terminal" evidence="2">
    <location>
        <begin position="100"/>
        <end position="198"/>
    </location>
</feature>
<dbReference type="InterPro" id="IPR010982">
    <property type="entry name" value="Lambda_DNA-bd_dom_sf"/>
</dbReference>
<dbReference type="Pfam" id="PF16452">
    <property type="entry name" value="Phage_CI_C"/>
    <property type="match status" value="1"/>
</dbReference>
<reference evidence="3 4" key="1">
    <citation type="submission" date="2020-09" db="EMBL/GenBank/DDBJ databases">
        <title>Photobacterium sp. CAU 1568 isolated from sand of Sido Beach.</title>
        <authorList>
            <person name="Kim W."/>
        </authorList>
    </citation>
    <scope>NUCLEOTIDE SEQUENCE [LARGE SCALE GENOMIC DNA]</scope>
    <source>
        <strain evidence="3 4">CAU 1568</strain>
    </source>
</reference>
<proteinExistence type="predicted"/>
<evidence type="ECO:0000259" key="1">
    <source>
        <dbReference type="Pfam" id="PF07022"/>
    </source>
</evidence>
<dbReference type="CDD" id="cd06529">
    <property type="entry name" value="S24_LexA-like"/>
    <property type="match status" value="1"/>
</dbReference>
<dbReference type="InterPro" id="IPR036286">
    <property type="entry name" value="LexA/Signal_pep-like_sf"/>
</dbReference>
<dbReference type="Proteomes" id="UP000649768">
    <property type="component" value="Unassembled WGS sequence"/>
</dbReference>
<evidence type="ECO:0000313" key="3">
    <source>
        <dbReference type="EMBL" id="MBD8515193.1"/>
    </source>
</evidence>
<evidence type="ECO:0000259" key="2">
    <source>
        <dbReference type="Pfam" id="PF16452"/>
    </source>
</evidence>
<name>A0ABR9BRL2_9GAMM</name>
<sequence length="200" mass="22357">MFDGQHKIHPFAYQGGKDITQRLEKALKTKGNMGLAKVLGISRATISTWHQRNQTPFEVVVRVHLATGASLKWLILGEGEMYVSDDSNAGRNTVNLPYFSFKDGDLVEEEKLQFDRRYLESKRVLVSDNLIVVAKNGDLVFVDKSFDKAISGQYLIKIDGDVSINSLQKLPGNKVAIEFSNSTVQLDERDIEVLGKVISN</sequence>
<feature type="domain" description="Bacteriophage CI repressor N-terminal" evidence="1">
    <location>
        <begin position="18"/>
        <end position="82"/>
    </location>
</feature>